<dbReference type="SUPFAM" id="SSF69593">
    <property type="entry name" value="Glycerol-3-phosphate (1)-acyltransferase"/>
    <property type="match status" value="1"/>
</dbReference>
<sequence length="911" mass="98766">MDRPDTLASLVDSLHRRRRRTAVLAFGEGGAERWTYAQLAKEADRVARGLGALGVGRGDHVAMLADPGPAWISAALAVLRAGASVVPLDTQLDDATLLHVLRDSDARLAFTDSGGAERLADLAAPLHTLRLDAGEEDARSWRLLKEGEGRLPEVEPSDEAVLFYTSGTTGAAKGVPLSHVNLVYQTLTLAEADLVTGKDRVLVPLPFHHVYPFVVGMLTPLSLGLPVILPEALTGPRIVHAANKGGATMIIGVPRLYRAVYEGIAARSRDRGLFSRVYLEWSLTLSTLLRRRTGVMIGKGLLAPLHRKVGPALRVLASGGSPLDEDLAWKLEGFGWRVAIGYGLTETSPLLTLNPPGTPALGSVGRPVPGTEIRIDPDTLPDGETAKRPTGTPVRFTDEPGVEGEILARGPGVFAGYRNRPEKTAEAFVGDGWFRTGDLGYFGEDGYLYLTGRVSTLIVTESGKNVQPEEIEDHYLKNPVIKEIGVLEDAGRVAALIVPDPAAVRGRGGVEEAVAKESRGLPTYRRIQTYRVSGEPLEYTRLGKLRRHALKERYERVKVGEPTEEPGAVPLKELAAEDRLLLRNPTASGVWRLLADRYPKSRIAPETDLRLDLGVDSMEWVALSLEIGRSANVELGEEEIEHVGTVRDLLRAVAAAADAGRVHTGRSPLEHPEEMLGKGQERYLQPLSPLESAATQTMYAVNRAVARILFRPRVEGLERLPERGPFVIAPNHVSYLDSFLIAAVLDGARLSETRWAGWADTVFSNPLFRLVGRLARVVPVDPHRAVLSTLALGAAVLGRGHVLIWFPEGARSPDGQLQAFRPGIGALLARHRVPVVPTFIRGTYEALPPGSARLRSRRVSITFGEPVRPEELEEQGTGTTVEERISSALRSRVARLGDLEPCAAKGDAVLR</sequence>
<dbReference type="InterPro" id="IPR020845">
    <property type="entry name" value="AMP-binding_CS"/>
</dbReference>
<dbReference type="PANTHER" id="PTHR43767">
    <property type="entry name" value="LONG-CHAIN-FATTY-ACID--COA LIGASE"/>
    <property type="match status" value="1"/>
</dbReference>
<dbReference type="Pfam" id="PF00550">
    <property type="entry name" value="PP-binding"/>
    <property type="match status" value="1"/>
</dbReference>
<dbReference type="eggNOG" id="COG0204">
    <property type="taxonomic scope" value="Bacteria"/>
</dbReference>
<gene>
    <name evidence="3" type="ORF">RradSPS_2806</name>
</gene>
<evidence type="ECO:0000256" key="1">
    <source>
        <dbReference type="SAM" id="MobiDB-lite"/>
    </source>
</evidence>
<dbReference type="Pfam" id="PF00501">
    <property type="entry name" value="AMP-binding"/>
    <property type="match status" value="1"/>
</dbReference>
<proteinExistence type="predicted"/>
<dbReference type="Gene3D" id="3.30.300.30">
    <property type="match status" value="1"/>
</dbReference>
<dbReference type="InterPro" id="IPR050237">
    <property type="entry name" value="ATP-dep_AMP-bd_enzyme"/>
</dbReference>
<organism evidence="3 4">
    <name type="scientific">Rubrobacter radiotolerans</name>
    <name type="common">Arthrobacter radiotolerans</name>
    <dbReference type="NCBI Taxonomy" id="42256"/>
    <lineage>
        <taxon>Bacteria</taxon>
        <taxon>Bacillati</taxon>
        <taxon>Actinomycetota</taxon>
        <taxon>Rubrobacteria</taxon>
        <taxon>Rubrobacterales</taxon>
        <taxon>Rubrobacteraceae</taxon>
        <taxon>Rubrobacter</taxon>
    </lineage>
</organism>
<dbReference type="InterPro" id="IPR002123">
    <property type="entry name" value="Plipid/glycerol_acylTrfase"/>
</dbReference>
<feature type="domain" description="Carrier" evidence="2">
    <location>
        <begin position="581"/>
        <end position="657"/>
    </location>
</feature>
<dbReference type="InterPro" id="IPR000873">
    <property type="entry name" value="AMP-dep_synth/lig_dom"/>
</dbReference>
<dbReference type="SMART" id="SM00563">
    <property type="entry name" value="PlsC"/>
    <property type="match status" value="1"/>
</dbReference>
<geneLocation type="plasmid" evidence="3">
    <name>1</name>
</geneLocation>
<dbReference type="PANTHER" id="PTHR43767:SF1">
    <property type="entry name" value="NONRIBOSOMAL PEPTIDE SYNTHASE PES1 (EUROFUNG)-RELATED"/>
    <property type="match status" value="1"/>
</dbReference>
<dbReference type="Gene3D" id="3.40.50.12780">
    <property type="entry name" value="N-terminal domain of ligase-like"/>
    <property type="match status" value="1"/>
</dbReference>
<dbReference type="HOGENOM" id="CLU_000022_45_1_11"/>
<feature type="region of interest" description="Disordered" evidence="1">
    <location>
        <begin position="376"/>
        <end position="397"/>
    </location>
</feature>
<dbReference type="RefSeq" id="WP_084264133.1">
    <property type="nucleotide sequence ID" value="NZ_CP007515.1"/>
</dbReference>
<evidence type="ECO:0000313" key="4">
    <source>
        <dbReference type="Proteomes" id="UP000025229"/>
    </source>
</evidence>
<accession>A0A023X7R1</accession>
<dbReference type="PROSITE" id="PS00455">
    <property type="entry name" value="AMP_BINDING"/>
    <property type="match status" value="1"/>
</dbReference>
<dbReference type="CDD" id="cd07989">
    <property type="entry name" value="LPLAT_AGPAT-like"/>
    <property type="match status" value="1"/>
</dbReference>
<name>A0A023X7R1_RUBRA</name>
<dbReference type="InterPro" id="IPR045851">
    <property type="entry name" value="AMP-bd_C_sf"/>
</dbReference>
<dbReference type="InterPro" id="IPR009081">
    <property type="entry name" value="PP-bd_ACP"/>
</dbReference>
<dbReference type="OrthoDB" id="9808424at2"/>
<dbReference type="GO" id="GO:0016746">
    <property type="term" value="F:acyltransferase activity"/>
    <property type="evidence" value="ECO:0007669"/>
    <property type="project" value="InterPro"/>
</dbReference>
<dbReference type="PROSITE" id="PS50075">
    <property type="entry name" value="CARRIER"/>
    <property type="match status" value="1"/>
</dbReference>
<dbReference type="EMBL" id="CP007515">
    <property type="protein sequence ID" value="AHY48089.1"/>
    <property type="molecule type" value="Genomic_DNA"/>
</dbReference>
<dbReference type="eggNOG" id="COG1022">
    <property type="taxonomic scope" value="Bacteria"/>
</dbReference>
<dbReference type="SUPFAM" id="SSF47336">
    <property type="entry name" value="ACP-like"/>
    <property type="match status" value="1"/>
</dbReference>
<dbReference type="KEGG" id="rrd:RradSPS_2806"/>
<dbReference type="AlphaFoldDB" id="A0A023X7R1"/>
<dbReference type="Proteomes" id="UP000025229">
    <property type="component" value="Plasmid 1"/>
</dbReference>
<evidence type="ECO:0000259" key="2">
    <source>
        <dbReference type="PROSITE" id="PS50075"/>
    </source>
</evidence>
<dbReference type="InterPro" id="IPR042099">
    <property type="entry name" value="ANL_N_sf"/>
</dbReference>
<dbReference type="Pfam" id="PF01553">
    <property type="entry name" value="Acyltransferase"/>
    <property type="match status" value="1"/>
</dbReference>
<dbReference type="InterPro" id="IPR036736">
    <property type="entry name" value="ACP-like_sf"/>
</dbReference>
<dbReference type="PATRIC" id="fig|42256.3.peg.2858"/>
<keyword evidence="3" id="KW-0614">Plasmid</keyword>
<dbReference type="GO" id="GO:0016878">
    <property type="term" value="F:acid-thiol ligase activity"/>
    <property type="evidence" value="ECO:0007669"/>
    <property type="project" value="UniProtKB-ARBA"/>
</dbReference>
<keyword evidence="4" id="KW-1185">Reference proteome</keyword>
<evidence type="ECO:0000313" key="3">
    <source>
        <dbReference type="EMBL" id="AHY48089.1"/>
    </source>
</evidence>
<dbReference type="Gene3D" id="1.10.1200.10">
    <property type="entry name" value="ACP-like"/>
    <property type="match status" value="1"/>
</dbReference>
<dbReference type="SUPFAM" id="SSF56801">
    <property type="entry name" value="Acetyl-CoA synthetase-like"/>
    <property type="match status" value="1"/>
</dbReference>
<protein>
    <submittedName>
        <fullName evidence="3">AMP-binding enzyme</fullName>
    </submittedName>
</protein>
<reference evidence="3 4" key="1">
    <citation type="submission" date="2014-03" db="EMBL/GenBank/DDBJ databases">
        <title>Complete genome sequence of the Radio-Resistant Rubrobacter radiotolerans RSPS-4.</title>
        <authorList>
            <person name="Egas C.C."/>
            <person name="Barroso C.C."/>
            <person name="Froufe H.J.C."/>
            <person name="Pacheco J.J."/>
            <person name="Albuquerque L.L."/>
            <person name="da Costa M.M.S."/>
        </authorList>
    </citation>
    <scope>NUCLEOTIDE SEQUENCE [LARGE SCALE GENOMIC DNA]</scope>
    <source>
        <strain evidence="3 4">RSPS-4</strain>
        <plasmid evidence="3 4">1</plasmid>
    </source>
</reference>